<evidence type="ECO:0000256" key="1">
    <source>
        <dbReference type="ARBA" id="ARBA00004502"/>
    </source>
</evidence>
<evidence type="ECO:0000313" key="22">
    <source>
        <dbReference type="EMBL" id="KAK5780246.1"/>
    </source>
</evidence>
<dbReference type="GO" id="GO:0005778">
    <property type="term" value="C:peroxisomal membrane"/>
    <property type="evidence" value="ECO:0007669"/>
    <property type="project" value="UniProtKB-SubCell"/>
</dbReference>
<evidence type="ECO:0000256" key="6">
    <source>
        <dbReference type="ARBA" id="ARBA00022475"/>
    </source>
</evidence>
<keyword evidence="23" id="KW-1185">Reference proteome</keyword>
<evidence type="ECO:0000313" key="23">
    <source>
        <dbReference type="Proteomes" id="UP001306508"/>
    </source>
</evidence>
<keyword evidence="12 20" id="KW-1133">Transmembrane helix</keyword>
<dbReference type="InterPro" id="IPR042099">
    <property type="entry name" value="ANL_N_sf"/>
</dbReference>
<feature type="transmembrane region" description="Helical" evidence="20">
    <location>
        <begin position="98"/>
        <end position="119"/>
    </location>
</feature>
<dbReference type="GO" id="GO:0009898">
    <property type="term" value="C:cytoplasmic side of plasma membrane"/>
    <property type="evidence" value="ECO:0007669"/>
    <property type="project" value="TreeGrafter"/>
</dbReference>
<feature type="transmembrane region" description="Helical" evidence="20">
    <location>
        <begin position="178"/>
        <end position="197"/>
    </location>
</feature>
<dbReference type="InterPro" id="IPR000873">
    <property type="entry name" value="AMP-dep_synth/lig_dom"/>
</dbReference>
<dbReference type="Proteomes" id="UP001306508">
    <property type="component" value="Unassembled WGS sequence"/>
</dbReference>
<keyword evidence="15" id="KW-0576">Peroxisome</keyword>
<dbReference type="Gene3D" id="3.40.50.12780">
    <property type="entry name" value="N-terminal domain of ligase-like"/>
    <property type="match status" value="1"/>
</dbReference>
<evidence type="ECO:0000256" key="13">
    <source>
        <dbReference type="ARBA" id="ARBA00023055"/>
    </source>
</evidence>
<keyword evidence="13" id="KW-0445">Lipid transport</keyword>
<evidence type="ECO:0000256" key="9">
    <source>
        <dbReference type="ARBA" id="ARBA00022692"/>
    </source>
</evidence>
<comment type="subcellular location">
    <subcellularLocation>
        <location evidence="3">Cell membrane</location>
        <topology evidence="3">Multi-pass membrane protein</topology>
    </subcellularLocation>
    <subcellularLocation>
        <location evidence="1">Lipid droplet</location>
    </subcellularLocation>
    <subcellularLocation>
        <location evidence="2">Peroxisome membrane</location>
        <topology evidence="2">Multi-pass membrane protein</topology>
    </subcellularLocation>
</comment>
<dbReference type="GO" id="GO:0005811">
    <property type="term" value="C:lipid droplet"/>
    <property type="evidence" value="ECO:0007669"/>
    <property type="project" value="UniProtKB-SubCell"/>
</dbReference>
<dbReference type="AlphaFoldDB" id="A0AAN7W385"/>
<comment type="function">
    <text evidence="17">Acyl-CoA synthetase required for both the import of long chain fatty acids (LCFAs) (C14-C18) and the activation very long chain fatty acids (VLCFAs) (C20-C26) by esterification of the fatty acids into metabolically active CoA-thioesters for subsequent degradation or incorporation into phospholipids. The transport and fatty acyl-CoA synthetase activities are genetically separable and are thus independent activities. Esterifies VLCFAs in the peroxisome matrix. The VLCFAs are actively transported into peroxisomes by a PXA1-PXA2 heterodimeric transporter in the peroxisomal membrane.</text>
</comment>
<keyword evidence="7" id="KW-0436">Ligase</keyword>
<evidence type="ECO:0000256" key="7">
    <source>
        <dbReference type="ARBA" id="ARBA00022598"/>
    </source>
</evidence>
<keyword evidence="11" id="KW-0067">ATP-binding</keyword>
<dbReference type="GO" id="GO:0005324">
    <property type="term" value="F:long-chain fatty acid transmembrane transporter activity"/>
    <property type="evidence" value="ECO:0007669"/>
    <property type="project" value="TreeGrafter"/>
</dbReference>
<reference evidence="23" key="1">
    <citation type="submission" date="2023-07" db="EMBL/GenBank/DDBJ databases">
        <title>A draft genome of Kazachstania heterogenica Y-27499.</title>
        <authorList>
            <person name="Donic C."/>
            <person name="Kralova J.S."/>
            <person name="Fidel L."/>
            <person name="Ben-Dor S."/>
            <person name="Jung S."/>
        </authorList>
    </citation>
    <scope>NUCLEOTIDE SEQUENCE [LARGE SCALE GENOMIC DNA]</scope>
    <source>
        <strain evidence="23">Y27499</strain>
    </source>
</reference>
<evidence type="ECO:0000256" key="2">
    <source>
        <dbReference type="ARBA" id="ARBA00004585"/>
    </source>
</evidence>
<keyword evidence="6" id="KW-1003">Cell membrane</keyword>
<dbReference type="PROSITE" id="PS00455">
    <property type="entry name" value="AMP_BINDING"/>
    <property type="match status" value="1"/>
</dbReference>
<evidence type="ECO:0000259" key="21">
    <source>
        <dbReference type="Pfam" id="PF00501"/>
    </source>
</evidence>
<keyword evidence="8" id="KW-0551">Lipid droplet</keyword>
<name>A0AAN7W385_9SACH</name>
<gene>
    <name evidence="22" type="ORF">RI543_002281</name>
</gene>
<evidence type="ECO:0000256" key="8">
    <source>
        <dbReference type="ARBA" id="ARBA00022677"/>
    </source>
</evidence>
<evidence type="ECO:0000256" key="19">
    <source>
        <dbReference type="ARBA" id="ARBA00078285"/>
    </source>
</evidence>
<protein>
    <recommendedName>
        <fullName evidence="18">Very long-chain fatty acid transport protein</fullName>
    </recommendedName>
    <alternativeName>
        <fullName evidence="19">Very-long-chain acyl-CoA synthetase</fullName>
    </alternativeName>
</protein>
<feature type="transmembrane region" description="Helical" evidence="20">
    <location>
        <begin position="131"/>
        <end position="158"/>
    </location>
</feature>
<evidence type="ECO:0000256" key="4">
    <source>
        <dbReference type="ARBA" id="ARBA00006432"/>
    </source>
</evidence>
<evidence type="ECO:0000256" key="11">
    <source>
        <dbReference type="ARBA" id="ARBA00022840"/>
    </source>
</evidence>
<sequence>MSVTLLCNKTQGLENIVIRSGYMGICIDNIPNNYNLHNQPLKSTCYPRKNISDVSFYNDLMIKISSVNSQNSSVSTDKTNLNILKLAQITSVNIIHPYILGATIILSLIHFLLLFYLMIPHVPLKKYINKPMFLLSLIMTLLWGIGATWTHIAVHSAFDFIPEASMNIIKVKKGKKAALMSWFSFSFLLLISCILFANEWKNSQDSENENAHESDKENIYNYHYYSSDGSSFGTKIICHEVKLDRRHRIREDFYIIPTFFKYVFQYIWAVRIHKFQNWYIFVDQVKNQGDNLAVRYTRALPTKGEFELESYTYKELYNIVLRLSYILINTYDVRPGDHIGIDCTNKPLFIFLWFSLWNIGAVPAFLNYNTMGKPLVHSLKISNIAQVFIDPDASEPINQSEEEIKNALPNLILNYLDEKSLYDIIMNPNSPEFLQDDNIRSPRDLTDFKPSMLIYTSGTTGLPKAAIMSWRKSSVGCKLFGHVLHMNPDSIVFTGMPLFHSTAALLGACAILSQGGCIALASKFSATNFWKQAYLTEATHVQYVGEVCRYLLHTPRSKYESIHRVKVAYGNGLRSDIWQNFRKRFNIEVIGEFYAATEAPFATTSFQRGDFGVGACRNYGTIIQFFLQYQQTLVKVEKNDDSVIYRNEKGFCEVADVNEPGEMLMRIFFPKKPETSFQGYLGNAKETRSKVIRNVFREGDAWYRCGDLLREDKYGLWYFLDRMGDTFRWKSENVSTTEVEDQLAASNEKEIKHVTVVGIKIPNYEGRAGFAVIQLDKDVSSLSTEEKTLLLNKSLEYLKHSLPKYALPILVKFVNKIEMTNNHKVIKKIYRDQKLPNGESGNDKLFWLKNYNEYKQLTSEDWNDIQEERVKL</sequence>
<dbReference type="InterPro" id="IPR045851">
    <property type="entry name" value="AMP-bd_C_sf"/>
</dbReference>
<comment type="similarity">
    <text evidence="4">Belongs to the ATP-dependent AMP-binding enzyme family.</text>
</comment>
<dbReference type="EMBL" id="JAWIZZ010000043">
    <property type="protein sequence ID" value="KAK5780246.1"/>
    <property type="molecule type" value="Genomic_DNA"/>
</dbReference>
<dbReference type="PANTHER" id="PTHR43107:SF15">
    <property type="entry name" value="FATTY ACID TRANSPORT PROTEIN 3, ISOFORM A"/>
    <property type="match status" value="1"/>
</dbReference>
<feature type="transmembrane region" description="Helical" evidence="20">
    <location>
        <begin position="348"/>
        <end position="366"/>
    </location>
</feature>
<proteinExistence type="inferred from homology"/>
<dbReference type="Pfam" id="PF00501">
    <property type="entry name" value="AMP-binding"/>
    <property type="match status" value="1"/>
</dbReference>
<feature type="domain" description="AMP-dependent synthetase/ligase" evidence="21">
    <location>
        <begin position="283"/>
        <end position="605"/>
    </location>
</feature>
<evidence type="ECO:0000256" key="20">
    <source>
        <dbReference type="SAM" id="Phobius"/>
    </source>
</evidence>
<dbReference type="Gene3D" id="3.30.300.30">
    <property type="match status" value="1"/>
</dbReference>
<dbReference type="Pfam" id="PF12351">
    <property type="entry name" value="Fig1"/>
    <property type="match status" value="1"/>
</dbReference>
<dbReference type="InterPro" id="IPR020845">
    <property type="entry name" value="AMP-binding_CS"/>
</dbReference>
<evidence type="ECO:0000256" key="16">
    <source>
        <dbReference type="ARBA" id="ARBA00051585"/>
    </source>
</evidence>
<evidence type="ECO:0000256" key="3">
    <source>
        <dbReference type="ARBA" id="ARBA00004651"/>
    </source>
</evidence>
<evidence type="ECO:0000256" key="14">
    <source>
        <dbReference type="ARBA" id="ARBA00023136"/>
    </source>
</evidence>
<dbReference type="SUPFAM" id="SSF56801">
    <property type="entry name" value="Acetyl-CoA synthetase-like"/>
    <property type="match status" value="1"/>
</dbReference>
<dbReference type="FunFam" id="3.30.300.30:FF:000020">
    <property type="entry name" value="Long-chain fatty acid transporter"/>
    <property type="match status" value="1"/>
</dbReference>
<evidence type="ECO:0000256" key="10">
    <source>
        <dbReference type="ARBA" id="ARBA00022741"/>
    </source>
</evidence>
<dbReference type="FunFam" id="3.40.50.12780:FF:000019">
    <property type="entry name" value="Long-chain fatty acid transporter"/>
    <property type="match status" value="1"/>
</dbReference>
<dbReference type="GO" id="GO:0044539">
    <property type="term" value="P:long-chain fatty acid import into cell"/>
    <property type="evidence" value="ECO:0007669"/>
    <property type="project" value="TreeGrafter"/>
</dbReference>
<organism evidence="22 23">
    <name type="scientific">Arxiozyma heterogenica</name>
    <dbReference type="NCBI Taxonomy" id="278026"/>
    <lineage>
        <taxon>Eukaryota</taxon>
        <taxon>Fungi</taxon>
        <taxon>Dikarya</taxon>
        <taxon>Ascomycota</taxon>
        <taxon>Saccharomycotina</taxon>
        <taxon>Saccharomycetes</taxon>
        <taxon>Saccharomycetales</taxon>
        <taxon>Saccharomycetaceae</taxon>
        <taxon>Arxiozyma</taxon>
    </lineage>
</organism>
<dbReference type="GO" id="GO:0005524">
    <property type="term" value="F:ATP binding"/>
    <property type="evidence" value="ECO:0007669"/>
    <property type="project" value="UniProtKB-KW"/>
</dbReference>
<dbReference type="PANTHER" id="PTHR43107">
    <property type="entry name" value="LONG-CHAIN FATTY ACID TRANSPORT PROTEIN"/>
    <property type="match status" value="1"/>
</dbReference>
<evidence type="ECO:0000256" key="12">
    <source>
        <dbReference type="ARBA" id="ARBA00022989"/>
    </source>
</evidence>
<evidence type="ECO:0000256" key="17">
    <source>
        <dbReference type="ARBA" id="ARBA00060276"/>
    </source>
</evidence>
<evidence type="ECO:0000256" key="5">
    <source>
        <dbReference type="ARBA" id="ARBA00022448"/>
    </source>
</evidence>
<comment type="caution">
    <text evidence="22">The sequence shown here is derived from an EMBL/GenBank/DDBJ whole genome shotgun (WGS) entry which is preliminary data.</text>
</comment>
<evidence type="ECO:0000256" key="15">
    <source>
        <dbReference type="ARBA" id="ARBA00023140"/>
    </source>
</evidence>
<keyword evidence="10" id="KW-0547">Nucleotide-binding</keyword>
<comment type="catalytic activity">
    <reaction evidence="16">
        <text>a very long-chain fatty acid + ATP + CoA = a very long-chain fatty acyl-CoA + AMP + diphosphate</text>
        <dbReference type="Rhea" id="RHEA:54536"/>
        <dbReference type="ChEBI" id="CHEBI:30616"/>
        <dbReference type="ChEBI" id="CHEBI:33019"/>
        <dbReference type="ChEBI" id="CHEBI:57287"/>
        <dbReference type="ChEBI" id="CHEBI:58950"/>
        <dbReference type="ChEBI" id="CHEBI:138261"/>
        <dbReference type="ChEBI" id="CHEBI:456215"/>
    </reaction>
</comment>
<dbReference type="GO" id="GO:0004467">
    <property type="term" value="F:long-chain fatty acid-CoA ligase activity"/>
    <property type="evidence" value="ECO:0007669"/>
    <property type="project" value="TreeGrafter"/>
</dbReference>
<accession>A0AAN7W385</accession>
<keyword evidence="9 20" id="KW-0812">Transmembrane</keyword>
<keyword evidence="5" id="KW-0813">Transport</keyword>
<keyword evidence="14 20" id="KW-0472">Membrane</keyword>
<dbReference type="InterPro" id="IPR033481">
    <property type="entry name" value="Dni1/Fig1"/>
</dbReference>
<evidence type="ECO:0000256" key="18">
    <source>
        <dbReference type="ARBA" id="ARBA00068795"/>
    </source>
</evidence>